<evidence type="ECO:0000313" key="2">
    <source>
        <dbReference type="Proteomes" id="UP000319671"/>
    </source>
</evidence>
<name>A0A561D238_9BACI</name>
<gene>
    <name evidence="1" type="ORF">FB550_110121</name>
</gene>
<protein>
    <submittedName>
        <fullName evidence="1">Uncharacterized protein</fullName>
    </submittedName>
</protein>
<accession>A0A561D238</accession>
<dbReference type="RefSeq" id="WP_261380719.1">
    <property type="nucleotide sequence ID" value="NZ_VIVN01000010.1"/>
</dbReference>
<proteinExistence type="predicted"/>
<keyword evidence="2" id="KW-1185">Reference proteome</keyword>
<dbReference type="AlphaFoldDB" id="A0A561D238"/>
<dbReference type="EMBL" id="VIVN01000010">
    <property type="protein sequence ID" value="TWD97516.1"/>
    <property type="molecule type" value="Genomic_DNA"/>
</dbReference>
<dbReference type="Proteomes" id="UP000319671">
    <property type="component" value="Unassembled WGS sequence"/>
</dbReference>
<reference evidence="1 2" key="1">
    <citation type="submission" date="2019-06" db="EMBL/GenBank/DDBJ databases">
        <title>Sorghum-associated microbial communities from plants grown in Nebraska, USA.</title>
        <authorList>
            <person name="Schachtman D."/>
        </authorList>
    </citation>
    <scope>NUCLEOTIDE SEQUENCE [LARGE SCALE GENOMIC DNA]</scope>
    <source>
        <strain evidence="1 2">2482</strain>
    </source>
</reference>
<organism evidence="1 2">
    <name type="scientific">Neobacillus bataviensis</name>
    <dbReference type="NCBI Taxonomy" id="220685"/>
    <lineage>
        <taxon>Bacteria</taxon>
        <taxon>Bacillati</taxon>
        <taxon>Bacillota</taxon>
        <taxon>Bacilli</taxon>
        <taxon>Bacillales</taxon>
        <taxon>Bacillaceae</taxon>
        <taxon>Neobacillus</taxon>
    </lineage>
</organism>
<evidence type="ECO:0000313" key="1">
    <source>
        <dbReference type="EMBL" id="TWD97516.1"/>
    </source>
</evidence>
<comment type="caution">
    <text evidence="1">The sequence shown here is derived from an EMBL/GenBank/DDBJ whole genome shotgun (WGS) entry which is preliminary data.</text>
</comment>
<sequence>MKRIMEFIQHTIQSFKNSMDQYGEARITFYESMCALSEKK</sequence>